<dbReference type="PANTHER" id="PTHR31794:SF4">
    <property type="entry name" value="AUXIN EFFLUX TRANSPORTER FAMILY PROTEIN (EUROFUNG)"/>
    <property type="match status" value="1"/>
</dbReference>
<feature type="transmembrane region" description="Helical" evidence="6">
    <location>
        <begin position="307"/>
        <end position="327"/>
    </location>
</feature>
<dbReference type="STRING" id="155417.A0A4Q4TJT3"/>
<feature type="transmembrane region" description="Helical" evidence="6">
    <location>
        <begin position="78"/>
        <end position="99"/>
    </location>
</feature>
<feature type="transmembrane region" description="Helical" evidence="6">
    <location>
        <begin position="45"/>
        <end position="66"/>
    </location>
</feature>
<dbReference type="Pfam" id="PF03547">
    <property type="entry name" value="Mem_trans"/>
    <property type="match status" value="1"/>
</dbReference>
<comment type="caution">
    <text evidence="7">The sequence shown here is derived from an EMBL/GenBank/DDBJ whole genome shotgun (WGS) entry which is preliminary data.</text>
</comment>
<dbReference type="OrthoDB" id="191139at2759"/>
<evidence type="ECO:0000256" key="6">
    <source>
        <dbReference type="SAM" id="Phobius"/>
    </source>
</evidence>
<evidence type="ECO:0000313" key="7">
    <source>
        <dbReference type="EMBL" id="RYP06602.1"/>
    </source>
</evidence>
<proteinExistence type="predicted"/>
<evidence type="ECO:0000256" key="4">
    <source>
        <dbReference type="ARBA" id="ARBA00023136"/>
    </source>
</evidence>
<reference evidence="7 8" key="1">
    <citation type="submission" date="2018-06" db="EMBL/GenBank/DDBJ databases">
        <title>Complete Genomes of Monosporascus.</title>
        <authorList>
            <person name="Robinson A.J."/>
            <person name="Natvig D.O."/>
        </authorList>
    </citation>
    <scope>NUCLEOTIDE SEQUENCE [LARGE SCALE GENOMIC DNA]</scope>
    <source>
        <strain evidence="7 8">CBS 110550</strain>
    </source>
</reference>
<feature type="compositionally biased region" description="Basic and acidic residues" evidence="5">
    <location>
        <begin position="234"/>
        <end position="250"/>
    </location>
</feature>
<evidence type="ECO:0000256" key="5">
    <source>
        <dbReference type="SAM" id="MobiDB-lite"/>
    </source>
</evidence>
<sequence>MIMAAATTSDTVTSLLGALQASASVLLTIGYGVTLSQFGLLEPGAAGQISRASVIFFLPALLVYNLGSNLHADTILRYIPICVWALVYNAISITIGRVFSHIFRFPRWTVPAITFNNTASMPLLLVQSLNAADVLPSLLMSSDDTTSDALSRAQSYLLVSAVVGNALTFGIGPAELKGYEEDPPRGGKETGNGRSDRTGEHACPRRVRWRPYSDVESQQHTDSNSVDDSGDTADANRGDANNADRGEAHNETNGGNGHVSILPNAAVERVGRLRQHIHKNAQQSFEGLPSPLRRTIRLILSFMNPPLGGALIGIIIGTVPPLHRVFFNKSDHGGYLNAWLTQSVKNIGELFVTLQVVIVGVKLSLSLRKEKLGEDTGRLTWGPVVFVTLVRYILWPAISVIWALATYTTLLSRDPVLWFSMMLMPVGPTAFKLMALADVSRADSKEKLVIAKFLALLRRHGHKGDEARRCIPPLPFLALECNNLETMFTSDPITFKGSPKGPNL</sequence>
<dbReference type="GO" id="GO:0016020">
    <property type="term" value="C:membrane"/>
    <property type="evidence" value="ECO:0007669"/>
    <property type="project" value="UniProtKB-SubCell"/>
</dbReference>
<keyword evidence="2 6" id="KW-0812">Transmembrane</keyword>
<feature type="region of interest" description="Disordered" evidence="5">
    <location>
        <begin position="174"/>
        <end position="261"/>
    </location>
</feature>
<evidence type="ECO:0000256" key="3">
    <source>
        <dbReference type="ARBA" id="ARBA00022989"/>
    </source>
</evidence>
<dbReference type="GO" id="GO:0055085">
    <property type="term" value="P:transmembrane transport"/>
    <property type="evidence" value="ECO:0007669"/>
    <property type="project" value="InterPro"/>
</dbReference>
<dbReference type="PANTHER" id="PTHR31794">
    <property type="entry name" value="AUXIN EFFLUX TRANSPORTER FAMILY PROTEIN (EUROFUNG)"/>
    <property type="match status" value="1"/>
</dbReference>
<accession>A0A4Q4TJT3</accession>
<name>A0A4Q4TJT3_9PEZI</name>
<keyword evidence="4 6" id="KW-0472">Membrane</keyword>
<evidence type="ECO:0000256" key="2">
    <source>
        <dbReference type="ARBA" id="ARBA00022692"/>
    </source>
</evidence>
<evidence type="ECO:0008006" key="9">
    <source>
        <dbReference type="Google" id="ProtNLM"/>
    </source>
</evidence>
<feature type="compositionally biased region" description="Basic and acidic residues" evidence="5">
    <location>
        <begin position="177"/>
        <end position="188"/>
    </location>
</feature>
<protein>
    <recommendedName>
        <fullName evidence="9">Auxin efflux carrier</fullName>
    </recommendedName>
</protein>
<dbReference type="EMBL" id="QJNU01000123">
    <property type="protein sequence ID" value="RYP06602.1"/>
    <property type="molecule type" value="Genomic_DNA"/>
</dbReference>
<keyword evidence="8" id="KW-1185">Reference proteome</keyword>
<evidence type="ECO:0000313" key="8">
    <source>
        <dbReference type="Proteomes" id="UP000293360"/>
    </source>
</evidence>
<feature type="compositionally biased region" description="Basic and acidic residues" evidence="5">
    <location>
        <begin position="194"/>
        <end position="203"/>
    </location>
</feature>
<feature type="transmembrane region" description="Helical" evidence="6">
    <location>
        <begin position="379"/>
        <end position="404"/>
    </location>
</feature>
<feature type="transmembrane region" description="Helical" evidence="6">
    <location>
        <begin position="416"/>
        <end position="437"/>
    </location>
</feature>
<gene>
    <name evidence="7" type="ORF">DL764_003054</name>
</gene>
<organism evidence="7 8">
    <name type="scientific">Monosporascus ibericus</name>
    <dbReference type="NCBI Taxonomy" id="155417"/>
    <lineage>
        <taxon>Eukaryota</taxon>
        <taxon>Fungi</taxon>
        <taxon>Dikarya</taxon>
        <taxon>Ascomycota</taxon>
        <taxon>Pezizomycotina</taxon>
        <taxon>Sordariomycetes</taxon>
        <taxon>Xylariomycetidae</taxon>
        <taxon>Xylariales</taxon>
        <taxon>Xylariales incertae sedis</taxon>
        <taxon>Monosporascus</taxon>
    </lineage>
</organism>
<comment type="subcellular location">
    <subcellularLocation>
        <location evidence="1">Membrane</location>
        <topology evidence="1">Multi-pass membrane protein</topology>
    </subcellularLocation>
</comment>
<dbReference type="Proteomes" id="UP000293360">
    <property type="component" value="Unassembled WGS sequence"/>
</dbReference>
<dbReference type="GO" id="GO:0005783">
    <property type="term" value="C:endoplasmic reticulum"/>
    <property type="evidence" value="ECO:0007669"/>
    <property type="project" value="TreeGrafter"/>
</dbReference>
<evidence type="ECO:0000256" key="1">
    <source>
        <dbReference type="ARBA" id="ARBA00004141"/>
    </source>
</evidence>
<keyword evidence="3 6" id="KW-1133">Transmembrane helix</keyword>
<dbReference type="AlphaFoldDB" id="A0A4Q4TJT3"/>
<feature type="transmembrane region" description="Helical" evidence="6">
    <location>
        <begin position="12"/>
        <end position="33"/>
    </location>
</feature>
<dbReference type="InterPro" id="IPR004776">
    <property type="entry name" value="Mem_transp_PIN-like"/>
</dbReference>